<comment type="similarity">
    <text evidence="1">Belongs to the peptidase C25 family.</text>
</comment>
<keyword evidence="3" id="KW-0378">Hydrolase</keyword>
<sequence>MNFQRVKSYFKKNRTMKRIVFVMIALLIGIGVATAQNAKKAVISSDNVEHDFGTIKEADGSVTHTFVIKNTGDAPLVITRVVASCGCTTPQFSKEPIAPGQTSKIDVTYNPAGRPGQFVKTIAVYSNGKDGTFTLRIKGVVE</sequence>
<reference evidence="6 7" key="1">
    <citation type="journal article" date="2003" name="J. Bacteriol.">
        <title>Complete genome sequence of the oral pathogenic bacterium Porphyromonas gingivalis strain W83.</title>
        <authorList>
            <person name="Nelson K."/>
            <person name="Fleishmann R."/>
            <person name="DeBoy R."/>
            <person name="Paulsen I."/>
            <person name="Fouts D."/>
            <person name="Eisen J."/>
            <person name="Daugherty S."/>
            <person name="Dodson R."/>
            <person name="Durkin A."/>
            <person name="Gwinn M."/>
            <person name="Haft D."/>
            <person name="Kolonay J."/>
            <person name="Nelson W."/>
            <person name="White O."/>
            <person name="Mason T."/>
            <person name="Tallon L."/>
            <person name="Gray J."/>
            <person name="Granger D."/>
            <person name="Tettelin H."/>
            <person name="Dong H."/>
            <person name="Galvin J."/>
            <person name="Duncan M."/>
            <person name="Dewhirst F."/>
            <person name="Fraser C."/>
        </authorList>
    </citation>
    <scope>NUCLEOTIDE SEQUENCE [LARGE SCALE GENOMIC DNA]</scope>
    <source>
        <strain evidence="7">ATCC BAA-308 / W83</strain>
    </source>
</reference>
<evidence type="ECO:0000256" key="5">
    <source>
        <dbReference type="SAM" id="SignalP"/>
    </source>
</evidence>
<evidence type="ECO:0008006" key="8">
    <source>
        <dbReference type="Google" id="ProtNLM"/>
    </source>
</evidence>
<dbReference type="GO" id="GO:0006508">
    <property type="term" value="P:proteolysis"/>
    <property type="evidence" value="ECO:0007669"/>
    <property type="project" value="UniProtKB-KW"/>
</dbReference>
<dbReference type="Proteomes" id="UP000000588">
    <property type="component" value="Chromosome"/>
</dbReference>
<keyword evidence="7" id="KW-1185">Reference proteome</keyword>
<dbReference type="GO" id="GO:0008234">
    <property type="term" value="F:cysteine-type peptidase activity"/>
    <property type="evidence" value="ECO:0007669"/>
    <property type="project" value="UniProtKB-KW"/>
</dbReference>
<keyword evidence="4" id="KW-0843">Virulence</keyword>
<evidence type="ECO:0000256" key="2">
    <source>
        <dbReference type="ARBA" id="ARBA00022670"/>
    </source>
</evidence>
<dbReference type="Gene3D" id="2.60.40.10">
    <property type="entry name" value="Immunoglobulins"/>
    <property type="match status" value="1"/>
</dbReference>
<dbReference type="PANTHER" id="PTHR37833">
    <property type="entry name" value="LIPOPROTEIN-RELATED"/>
    <property type="match status" value="1"/>
</dbReference>
<organism evidence="6 7">
    <name type="scientific">Porphyromonas gingivalis (strain ATCC BAA-308 / W83)</name>
    <dbReference type="NCBI Taxonomy" id="242619"/>
    <lineage>
        <taxon>Bacteria</taxon>
        <taxon>Pseudomonadati</taxon>
        <taxon>Bacteroidota</taxon>
        <taxon>Bacteroidia</taxon>
        <taxon>Bacteroidales</taxon>
        <taxon>Porphyromonadaceae</taxon>
        <taxon>Porphyromonas</taxon>
    </lineage>
</organism>
<proteinExistence type="inferred from homology"/>
<gene>
    <name evidence="6" type="ordered locus">PG_0319</name>
</gene>
<dbReference type="Pfam" id="PF07610">
    <property type="entry name" value="DUF1573"/>
    <property type="match status" value="1"/>
</dbReference>
<evidence type="ECO:0000256" key="4">
    <source>
        <dbReference type="ARBA" id="ARBA00023026"/>
    </source>
</evidence>
<dbReference type="EMBL" id="AE015924">
    <property type="protein sequence ID" value="AAQ65533.1"/>
    <property type="molecule type" value="Genomic_DNA"/>
</dbReference>
<name>Q7MX91_PORGI</name>
<evidence type="ECO:0000313" key="7">
    <source>
        <dbReference type="Proteomes" id="UP000000588"/>
    </source>
</evidence>
<feature type="chain" id="PRO_5004291602" description="DUF1573 domain-containing protein" evidence="5">
    <location>
        <begin position="36"/>
        <end position="142"/>
    </location>
</feature>
<dbReference type="PANTHER" id="PTHR37833:SF1">
    <property type="entry name" value="SIGNAL PEPTIDE PROTEIN"/>
    <property type="match status" value="1"/>
</dbReference>
<keyword evidence="2" id="KW-0645">Protease</keyword>
<evidence type="ECO:0000256" key="1">
    <source>
        <dbReference type="ARBA" id="ARBA00006067"/>
    </source>
</evidence>
<evidence type="ECO:0000313" key="6">
    <source>
        <dbReference type="EMBL" id="AAQ65533.1"/>
    </source>
</evidence>
<evidence type="ECO:0000256" key="3">
    <source>
        <dbReference type="ARBA" id="ARBA00022807"/>
    </source>
</evidence>
<protein>
    <recommendedName>
        <fullName evidence="8">DUF1573 domain-containing protein</fullName>
    </recommendedName>
</protein>
<dbReference type="EnsemblBacteria" id="AAQ65533">
    <property type="protein sequence ID" value="AAQ65533"/>
    <property type="gene ID" value="PG_0319"/>
</dbReference>
<keyword evidence="3" id="KW-0788">Thiol protease</keyword>
<dbReference type="KEGG" id="pgi:PG_0319"/>
<dbReference type="STRING" id="242619.PG_0319"/>
<keyword evidence="5" id="KW-0732">Signal</keyword>
<feature type="signal peptide" evidence="5">
    <location>
        <begin position="1"/>
        <end position="35"/>
    </location>
</feature>
<dbReference type="AlphaFoldDB" id="Q7MX91"/>
<dbReference type="HOGENOM" id="CLU_122784_1_0_10"/>
<dbReference type="eggNOG" id="ENOG5031NHZ">
    <property type="taxonomic scope" value="Bacteria"/>
</dbReference>
<dbReference type="InterPro" id="IPR011467">
    <property type="entry name" value="DUF1573"/>
</dbReference>
<accession>Q7MX91</accession>
<dbReference type="InterPro" id="IPR013783">
    <property type="entry name" value="Ig-like_fold"/>
</dbReference>